<dbReference type="RefSeq" id="WP_085478013.1">
    <property type="nucleotide sequence ID" value="NZ_FXBM01000004.1"/>
</dbReference>
<dbReference type="InterPro" id="IPR016181">
    <property type="entry name" value="Acyl_CoA_acyltransferase"/>
</dbReference>
<dbReference type="STRING" id="1891671.SAMN06295885_3627"/>
<protein>
    <submittedName>
        <fullName evidence="2">Protein N-acetyltransferase, RimJ/RimL family</fullName>
    </submittedName>
</protein>
<evidence type="ECO:0000313" key="3">
    <source>
        <dbReference type="Proteomes" id="UP000193711"/>
    </source>
</evidence>
<dbReference type="PANTHER" id="PTHR43441:SF11">
    <property type="entry name" value="RIBOSOMAL-PROTEIN-SERINE ACETYLTRANSFERASE"/>
    <property type="match status" value="1"/>
</dbReference>
<dbReference type="InterPro" id="IPR000182">
    <property type="entry name" value="GNAT_dom"/>
</dbReference>
<dbReference type="Gene3D" id="3.40.630.30">
    <property type="match status" value="1"/>
</dbReference>
<dbReference type="Proteomes" id="UP000193711">
    <property type="component" value="Unassembled WGS sequence"/>
</dbReference>
<dbReference type="Pfam" id="PF13302">
    <property type="entry name" value="Acetyltransf_3"/>
    <property type="match status" value="1"/>
</dbReference>
<keyword evidence="3" id="KW-1185">Reference proteome</keyword>
<dbReference type="PROSITE" id="PS51186">
    <property type="entry name" value="GNAT"/>
    <property type="match status" value="1"/>
</dbReference>
<feature type="domain" description="N-acetyltransferase" evidence="1">
    <location>
        <begin position="23"/>
        <end position="188"/>
    </location>
</feature>
<dbReference type="AlphaFoldDB" id="A0A1X7PH93"/>
<dbReference type="InterPro" id="IPR051908">
    <property type="entry name" value="Ribosomal_N-acetyltransferase"/>
</dbReference>
<name>A0A1X7PH93_9MICO</name>
<reference evidence="3" key="1">
    <citation type="submission" date="2017-04" db="EMBL/GenBank/DDBJ databases">
        <authorList>
            <person name="Varghese N."/>
            <person name="Submissions S."/>
        </authorList>
    </citation>
    <scope>NUCLEOTIDE SEQUENCE [LARGE SCALE GENOMIC DNA]</scope>
    <source>
        <strain evidence="3">VKM Ac-2121</strain>
    </source>
</reference>
<dbReference type="SUPFAM" id="SSF55729">
    <property type="entry name" value="Acyl-CoA N-acyltransferases (Nat)"/>
    <property type="match status" value="1"/>
</dbReference>
<organism evidence="2 3">
    <name type="scientific">Rathayibacter oskolensis</name>
    <dbReference type="NCBI Taxonomy" id="1891671"/>
    <lineage>
        <taxon>Bacteria</taxon>
        <taxon>Bacillati</taxon>
        <taxon>Actinomycetota</taxon>
        <taxon>Actinomycetes</taxon>
        <taxon>Micrococcales</taxon>
        <taxon>Microbacteriaceae</taxon>
        <taxon>Rathayibacter</taxon>
    </lineage>
</organism>
<accession>A0A1X7PH93</accession>
<proteinExistence type="predicted"/>
<dbReference type="EMBL" id="FXBM01000004">
    <property type="protein sequence ID" value="SMH50910.1"/>
    <property type="molecule type" value="Genomic_DNA"/>
</dbReference>
<sequence length="193" mass="20638">MTALPDQDAATAYGSRLLRGERTLLRPATEHDLAAVETWWNDPEQAVLQQSTVLPRPVGRAAEALREWSTNASPGAVGFAVVELADGMLAGHATLFGGALPHRCATLAIILGPHAVGRGLGPDAVGALVDYGFDELGLHRIELRTAAFNTRAQAAYRRAGFTEEGRRRDAVFHAGAFHDEVLMAVLAHERGRG</sequence>
<dbReference type="PANTHER" id="PTHR43441">
    <property type="entry name" value="RIBOSOMAL-PROTEIN-SERINE ACETYLTRANSFERASE"/>
    <property type="match status" value="1"/>
</dbReference>
<keyword evidence="2" id="KW-0808">Transferase</keyword>
<dbReference type="GO" id="GO:0008999">
    <property type="term" value="F:protein-N-terminal-alanine acetyltransferase activity"/>
    <property type="evidence" value="ECO:0007669"/>
    <property type="project" value="TreeGrafter"/>
</dbReference>
<dbReference type="OrthoDB" id="9814648at2"/>
<gene>
    <name evidence="2" type="ORF">SAMN06295885_3627</name>
</gene>
<dbReference type="GO" id="GO:1990189">
    <property type="term" value="F:protein N-terminal-serine acetyltransferase activity"/>
    <property type="evidence" value="ECO:0007669"/>
    <property type="project" value="TreeGrafter"/>
</dbReference>
<evidence type="ECO:0000313" key="2">
    <source>
        <dbReference type="EMBL" id="SMH50910.1"/>
    </source>
</evidence>
<evidence type="ECO:0000259" key="1">
    <source>
        <dbReference type="PROSITE" id="PS51186"/>
    </source>
</evidence>
<dbReference type="GO" id="GO:0005737">
    <property type="term" value="C:cytoplasm"/>
    <property type="evidence" value="ECO:0007669"/>
    <property type="project" value="TreeGrafter"/>
</dbReference>